<accession>A0A7C4NV16</accession>
<organism evidence="2">
    <name type="scientific">Thermodesulfobacterium geofontis</name>
    <dbReference type="NCBI Taxonomy" id="1295609"/>
    <lineage>
        <taxon>Bacteria</taxon>
        <taxon>Pseudomonadati</taxon>
        <taxon>Thermodesulfobacteriota</taxon>
        <taxon>Thermodesulfobacteria</taxon>
        <taxon>Thermodesulfobacteriales</taxon>
        <taxon>Thermodesulfobacteriaceae</taxon>
        <taxon>Thermodesulfobacterium</taxon>
    </lineage>
</organism>
<evidence type="ECO:0000313" key="2">
    <source>
        <dbReference type="EMBL" id="HGQ86182.1"/>
    </source>
</evidence>
<dbReference type="InterPro" id="IPR007393">
    <property type="entry name" value="YlxR_dom"/>
</dbReference>
<dbReference type="PANTHER" id="PTHR34215:SF1">
    <property type="entry name" value="YLXR DOMAIN-CONTAINING PROTEIN"/>
    <property type="match status" value="1"/>
</dbReference>
<name>A0A7C4NV16_9BACT</name>
<sequence>MPKKGHVPERTCIVCKRKMPKKDLLRFCIKENKIVLDKLQKEGGRGAYFCWDCLPKIKNLKVKRKLFHSLRIKNSEVEIDYEKQ</sequence>
<dbReference type="Pfam" id="PF04296">
    <property type="entry name" value="YlxR"/>
    <property type="match status" value="1"/>
</dbReference>
<evidence type="ECO:0000259" key="1">
    <source>
        <dbReference type="Pfam" id="PF04296"/>
    </source>
</evidence>
<dbReference type="SUPFAM" id="SSF64376">
    <property type="entry name" value="YlxR-like"/>
    <property type="match status" value="1"/>
</dbReference>
<dbReference type="PANTHER" id="PTHR34215">
    <property type="entry name" value="BLL0784 PROTEIN"/>
    <property type="match status" value="1"/>
</dbReference>
<dbReference type="Gene3D" id="3.30.1230.10">
    <property type="entry name" value="YlxR-like"/>
    <property type="match status" value="1"/>
</dbReference>
<gene>
    <name evidence="2" type="ORF">ENT66_07845</name>
</gene>
<dbReference type="AlphaFoldDB" id="A0A7C4NV16"/>
<dbReference type="InterPro" id="IPR037465">
    <property type="entry name" value="YlxR"/>
</dbReference>
<reference evidence="2" key="1">
    <citation type="journal article" date="2020" name="mSystems">
        <title>Genome- and Community-Level Interaction Insights into Carbon Utilization and Element Cycling Functions of Hydrothermarchaeota in Hydrothermal Sediment.</title>
        <authorList>
            <person name="Zhou Z."/>
            <person name="Liu Y."/>
            <person name="Xu W."/>
            <person name="Pan J."/>
            <person name="Luo Z.H."/>
            <person name="Li M."/>
        </authorList>
    </citation>
    <scope>NUCLEOTIDE SEQUENCE [LARGE SCALE GENOMIC DNA]</scope>
    <source>
        <strain evidence="2">SpSt-6</strain>
    </source>
</reference>
<proteinExistence type="predicted"/>
<dbReference type="EMBL" id="DSZN01000113">
    <property type="protein sequence ID" value="HGQ86182.1"/>
    <property type="molecule type" value="Genomic_DNA"/>
</dbReference>
<feature type="domain" description="YlxR" evidence="1">
    <location>
        <begin position="10"/>
        <end position="75"/>
    </location>
</feature>
<protein>
    <submittedName>
        <fullName evidence="2">DUF448 domain-containing protein</fullName>
    </submittedName>
</protein>
<dbReference type="InterPro" id="IPR035931">
    <property type="entry name" value="YlxR-like_sf"/>
</dbReference>
<comment type="caution">
    <text evidence="2">The sequence shown here is derived from an EMBL/GenBank/DDBJ whole genome shotgun (WGS) entry which is preliminary data.</text>
</comment>